<reference evidence="3 4" key="1">
    <citation type="submission" date="2015-02" db="EMBL/GenBank/DDBJ databases">
        <title>Complete genome sequence of Kangiella geojedonensis strain YCS-5T.</title>
        <authorList>
            <person name="Kim K.M."/>
        </authorList>
    </citation>
    <scope>NUCLEOTIDE SEQUENCE [LARGE SCALE GENOMIC DNA]</scope>
    <source>
        <strain evidence="3 4">YCS-5</strain>
    </source>
</reference>
<dbReference type="AlphaFoldDB" id="A0A0F6TPY6"/>
<dbReference type="HOGENOM" id="CLU_1452639_0_0_6"/>
<protein>
    <recommendedName>
        <fullName evidence="2">DUF4124 domain-containing protein</fullName>
    </recommendedName>
</protein>
<dbReference type="Pfam" id="PF13511">
    <property type="entry name" value="DUF4124"/>
    <property type="match status" value="1"/>
</dbReference>
<accession>A0A0F6TPY6</accession>
<evidence type="ECO:0000313" key="4">
    <source>
        <dbReference type="Proteomes" id="UP000034071"/>
    </source>
</evidence>
<dbReference type="InterPro" id="IPR025392">
    <property type="entry name" value="DUF4124"/>
</dbReference>
<proteinExistence type="predicted"/>
<keyword evidence="4" id="KW-1185">Reference proteome</keyword>
<dbReference type="Proteomes" id="UP000034071">
    <property type="component" value="Chromosome"/>
</dbReference>
<dbReference type="STRING" id="914150.TQ33_0414"/>
<evidence type="ECO:0000313" key="3">
    <source>
        <dbReference type="EMBL" id="AKE51400.1"/>
    </source>
</evidence>
<dbReference type="KEGG" id="kge:TQ33_0414"/>
<keyword evidence="1" id="KW-1133">Transmembrane helix</keyword>
<sequence length="186" mass="20959">MPLTLWMSNYCLSLWLCLLWVIYDKATIGTIAMITRCLAGSRTLLLLALSLVALQSPAKIYKWVDKDGNTHYSDKPPKDKRIKAKPQNLDNMNIIQMPRPVKTKALSNSQCQLAIDNFNKSFANHKNAIEKELAQGSIDDMQFAAKLTELESLKKQVTLKNCHKADPKLNTLLHCMAKNPNTQVCS</sequence>
<dbReference type="OrthoDB" id="7068596at2"/>
<organism evidence="3 4">
    <name type="scientific">Kangiella geojedonensis</name>
    <dbReference type="NCBI Taxonomy" id="914150"/>
    <lineage>
        <taxon>Bacteria</taxon>
        <taxon>Pseudomonadati</taxon>
        <taxon>Pseudomonadota</taxon>
        <taxon>Gammaproteobacteria</taxon>
        <taxon>Kangiellales</taxon>
        <taxon>Kangiellaceae</taxon>
        <taxon>Kangiella</taxon>
    </lineage>
</organism>
<keyword evidence="1" id="KW-0472">Membrane</keyword>
<dbReference type="EMBL" id="CP010975">
    <property type="protein sequence ID" value="AKE51400.1"/>
    <property type="molecule type" value="Genomic_DNA"/>
</dbReference>
<feature type="transmembrane region" description="Helical" evidence="1">
    <location>
        <begin position="6"/>
        <end position="23"/>
    </location>
</feature>
<evidence type="ECO:0000256" key="1">
    <source>
        <dbReference type="SAM" id="Phobius"/>
    </source>
</evidence>
<keyword evidence="1" id="KW-0812">Transmembrane</keyword>
<evidence type="ECO:0000259" key="2">
    <source>
        <dbReference type="Pfam" id="PF13511"/>
    </source>
</evidence>
<gene>
    <name evidence="3" type="ORF">TQ33_0414</name>
</gene>
<feature type="domain" description="DUF4124" evidence="2">
    <location>
        <begin position="47"/>
        <end position="83"/>
    </location>
</feature>
<name>A0A0F6TPY6_9GAMM</name>